<dbReference type="InterPro" id="IPR003661">
    <property type="entry name" value="HisK_dim/P_dom"/>
</dbReference>
<comment type="catalytic activity">
    <reaction evidence="1">
        <text>ATP + protein L-histidine = ADP + protein N-phospho-L-histidine.</text>
        <dbReference type="EC" id="2.7.13.3"/>
    </reaction>
</comment>
<evidence type="ECO:0000256" key="1">
    <source>
        <dbReference type="ARBA" id="ARBA00000085"/>
    </source>
</evidence>
<evidence type="ECO:0000256" key="3">
    <source>
        <dbReference type="ARBA" id="ARBA00022553"/>
    </source>
</evidence>
<dbReference type="Pfam" id="PF02518">
    <property type="entry name" value="HATPase_c"/>
    <property type="match status" value="1"/>
</dbReference>
<organism evidence="6 7">
    <name type="scientific">Algoriphagus faecimaris</name>
    <dbReference type="NCBI Taxonomy" id="686796"/>
    <lineage>
        <taxon>Bacteria</taxon>
        <taxon>Pseudomonadati</taxon>
        <taxon>Bacteroidota</taxon>
        <taxon>Cytophagia</taxon>
        <taxon>Cytophagales</taxon>
        <taxon>Cyclobacteriaceae</taxon>
        <taxon>Algoriphagus</taxon>
    </lineage>
</organism>
<dbReference type="RefSeq" id="WP_092824020.1">
    <property type="nucleotide sequence ID" value="NZ_FNAC01000008.1"/>
</dbReference>
<dbReference type="CDD" id="cd00082">
    <property type="entry name" value="HisKA"/>
    <property type="match status" value="1"/>
</dbReference>
<keyword evidence="7" id="KW-1185">Reference proteome</keyword>
<dbReference type="InterPro" id="IPR003594">
    <property type="entry name" value="HATPase_dom"/>
</dbReference>
<dbReference type="SMART" id="SM00388">
    <property type="entry name" value="HisKA"/>
    <property type="match status" value="1"/>
</dbReference>
<dbReference type="CDD" id="cd00075">
    <property type="entry name" value="HATPase"/>
    <property type="match status" value="1"/>
</dbReference>
<dbReference type="SUPFAM" id="SSF55874">
    <property type="entry name" value="ATPase domain of HSP90 chaperone/DNA topoisomerase II/histidine kinase"/>
    <property type="match status" value="1"/>
</dbReference>
<feature type="domain" description="Histidine kinase" evidence="5">
    <location>
        <begin position="2276"/>
        <end position="2518"/>
    </location>
</feature>
<reference evidence="7" key="1">
    <citation type="submission" date="2016-10" db="EMBL/GenBank/DDBJ databases">
        <authorList>
            <person name="Varghese N."/>
            <person name="Submissions S."/>
        </authorList>
    </citation>
    <scope>NUCLEOTIDE SEQUENCE [LARGE SCALE GENOMIC DNA]</scope>
    <source>
        <strain evidence="7">DSM 23095</strain>
    </source>
</reference>
<dbReference type="InterPro" id="IPR036097">
    <property type="entry name" value="HisK_dim/P_sf"/>
</dbReference>
<dbReference type="PANTHER" id="PTHR43065:SF42">
    <property type="entry name" value="TWO-COMPONENT SENSOR PPRA"/>
    <property type="match status" value="1"/>
</dbReference>
<sequence length="2519" mass="289588">MRKEKEKILNQSYQEFIEIGLNIRPIIDELKHLIDPKIIGFGTTEDERIFSRQDFIELIKRQEEQAVGIKLEHQVKPVHRRVLNGENAAIYVDDLMLRVTTDSDQFELKMRFSMVFECQEEKWVVVHWHGSKPEEVKSEEDTWGIDSWKKKTEELEQIVSEKTADLLEKNRELAIEAALEKVRAVAMGMKKPEDMLDVCRIISDQLQQFGVEKIRNVQTAIIDENIGQYLCYQYFTPYTKTAIEITEYLKSPVEHGMVKQMLASRDGYFIGSLSGKDLEDFRLHRKEENHFQDPHLDEAMEVDYCFLSIGEGGLGLTLYQPMTEETLSLFKRFHQVFSLAYQRFRDIQKALAQAREAQIEAALERVRAQTMAMHSSEDVGKCVVKMFSELTALGVDQGTRFGIGILNHENENNQLWTARKTGEEVNMHIGNIDMAWHSMLKKARQAWIEQVPFHKYILEGEDLLNYYQMLNNAPDYKIQIPLEELPKKEIQHCFIFEHGFFYAFSPREFQPELIHITKRFSTLFEQTYRRYLDLVKAETQAREAEIELALERIRARTMAMQESDELAEVSSLLFRQMEVLGVGTYSSGFTIWDEDQDELISWMCNADGSMNPPFRMPIEEDKWHKEQYDSWKKGDDFITKNLKGEEMQSYFLYLRSFPLLDEAFEKSIAAGHPMPEKQVHHVANFSHGNLLFITLKPYPKAHELFKRLAKVFEQTYTRFLDLQKAEAQAREAQIETGLERVRSKSLAMHKTAELQSVIHTVHQELINLNISISGGSFIVINSEIDNEIQCWGSGGTADTSDRVHIPHFEKPIYTQLLNRLKSGPGFFTEEYTQEEKIEFFTFLFQHEPWSKLSTKEKKHTLSASGGYTRSCAVLHHTSILIINHWGEKFSEAENAILKRFGKVFEQSYTRFLDLQKAEAQAREAEIQLALERVRAKTMAMKTQSDLFDIIELFGKQLNAVGIRFDNVTFIEGPITEKRDWDLWSYAPEAENTTDKILIPYIETPYFTKTAKAVKEYQKTGHPIQVKTFTQKEKSEFLDHYWRHAPAVSDEFVNYVNATPGSIIVDAFLAEITVSMVKWNAEPYTDEELKIYERFAKEFRQTYIRFLDIKKAEAQAREAQIEAALEKVRSRSLAMHSSDELNEVVKVLFEKMTELQVPSTAIGIQTFPEGSKDMQCFVCGDVGNGMVINQYLLPYFDHPILKDYIESHRKGLDHFVGTYSKELKDSLYEVVLELPELKDIPVEVKTMILESKFYEITMVSSKKSTLAVNDFIGNPLSESQIAILKRFAKVFDQSYLRFLDLQKAEAQAREAQIEAALERVRSRTMAMQSSEELSEAATEMFGQIKGLGLNPWSCGFNIFNDDKTVISQWVSSGDGRPIKPFDTPTTKDVFKQIVEHSEHDELLYIQKMEGKKLENTYKYMASLPTLDKIFEELDAAGIALPKSQVDHVAYFKHGYLMFITYEETPEFHSIFKRFAKVFEQTYTRFLDLKKAEAQAREAKIEAALEKVRSRSMGMQSSEELPEVANLMFLEIQALGIHAWSCGYCILEEDRRSSTCIMSSEGTIQKPFLLPHFGEPSFEEWDDFVQSNESFFVQELKGKAIKSHYDFMTSLPQLKATFQELKDAGLSLPTYQINHLCKFTHGFLLFITYEPVSESHEIFKRFTNVFDQTYTRFLDLQKAEAQAQEARIEAALERVRSRTMGMQKAEELGEVAIVLFSELNSLVDNLWTCGFVLCEKDRKEDEWWLSLNNGLIEPFSLPNVGDYAHESLYEGWEKGDSYRTVTLEDKQLQQHYNWLMKIPIAEKIFEEMESSGIPRPNWQRLHAAYFKTGYLVIITEVPCEEEEIFKRFAQVFDLTYTRFLDLKKAEAQAREAQIEAALEKVRSRSLAMQSPDELIEVAQLLREEMGALGVEELETSSIYIQDESTGLTQCWFTIKNPDTPDKGITDQMVIDLQDTWVGRKMDEFYRSKAKQTSILMQGKERIEWIRYCEEKSDLFGTSNFYGETIPDRTYHLYKFSNGYIGAAAPGEISPESWELLKRATAVFSFAYTRFRDLQMAQASARTAMRQASLDRVRADISSMRHADDLDRITPLFFKELTELGVPFIRCGVFIINEKQKLVEAYLSSPEGNSLGVLRLPYQASELTHQTVKAWRKGEIYTQHWNKEDFIQWINQLMEQDQIQDGNTYQGTAAPPESLDLHFVPFPQGMLYVGAVNPLTENELELVQALAKAFSVAYARYEDFVKLEQAKAEIESAMIELKATQTQLVQQEKLASLGQLTAGIAHEIKNPLNFVNNFSELSSELIDEAFEELEKLGSSEEKEEIIAILQDVKGNLTKVHEHGTRANGIVTSMLQHSRGGDGKMEPTDLNALLKEYINLSFHGMRAAKNPINVDIALKFDEKIGKVNLVSEDFSRVIVNLCNNAFDAMRLKTNDESSNYQPKLTVCTKAEKNQVTIEVEDNGPGIPDSIKDKILQPFFTTKKGTEGTGLGLSITHDIVKAHGGQLQVESSPGEGSTFIIQLPKGDL</sequence>
<keyword evidence="6" id="KW-0808">Transferase</keyword>
<dbReference type="SUPFAM" id="SSF54427">
    <property type="entry name" value="NTF2-like"/>
    <property type="match status" value="1"/>
</dbReference>
<evidence type="ECO:0000313" key="6">
    <source>
        <dbReference type="EMBL" id="SDC87642.1"/>
    </source>
</evidence>
<dbReference type="InterPro" id="IPR037401">
    <property type="entry name" value="SnoaL-like"/>
</dbReference>
<dbReference type="Gene3D" id="3.30.565.10">
    <property type="entry name" value="Histidine kinase-like ATPase, C-terminal domain"/>
    <property type="match status" value="1"/>
</dbReference>
<dbReference type="InterPro" id="IPR004358">
    <property type="entry name" value="Sig_transdc_His_kin-like_C"/>
</dbReference>
<dbReference type="GO" id="GO:0000155">
    <property type="term" value="F:phosphorelay sensor kinase activity"/>
    <property type="evidence" value="ECO:0007669"/>
    <property type="project" value="InterPro"/>
</dbReference>
<keyword evidence="4" id="KW-0175">Coiled coil</keyword>
<dbReference type="Proteomes" id="UP000199060">
    <property type="component" value="Unassembled WGS sequence"/>
</dbReference>
<dbReference type="Gene3D" id="3.10.450.50">
    <property type="match status" value="1"/>
</dbReference>
<evidence type="ECO:0000259" key="5">
    <source>
        <dbReference type="PROSITE" id="PS50109"/>
    </source>
</evidence>
<evidence type="ECO:0000256" key="4">
    <source>
        <dbReference type="SAM" id="Coils"/>
    </source>
</evidence>
<dbReference type="Pfam" id="PF13474">
    <property type="entry name" value="SnoaL_3"/>
    <property type="match status" value="1"/>
</dbReference>
<gene>
    <name evidence="6" type="ORF">SAMN04488104_100857</name>
</gene>
<name>A0A1G6Q591_9BACT</name>
<dbReference type="EC" id="2.7.13.3" evidence="2"/>
<feature type="coiled-coil region" evidence="4">
    <location>
        <begin position="2237"/>
        <end position="2267"/>
    </location>
</feature>
<dbReference type="SMART" id="SM00387">
    <property type="entry name" value="HATPase_c"/>
    <property type="match status" value="1"/>
</dbReference>
<keyword evidence="3" id="KW-0597">Phosphoprotein</keyword>
<accession>A0A1G6Q591</accession>
<dbReference type="STRING" id="686796.SAMN04488104_100857"/>
<proteinExistence type="predicted"/>
<dbReference type="Gene3D" id="1.10.287.130">
    <property type="match status" value="1"/>
</dbReference>
<dbReference type="PROSITE" id="PS50109">
    <property type="entry name" value="HIS_KIN"/>
    <property type="match status" value="1"/>
</dbReference>
<dbReference type="EMBL" id="FNAC01000008">
    <property type="protein sequence ID" value="SDC87642.1"/>
    <property type="molecule type" value="Genomic_DNA"/>
</dbReference>
<dbReference type="PANTHER" id="PTHR43065">
    <property type="entry name" value="SENSOR HISTIDINE KINASE"/>
    <property type="match status" value="1"/>
</dbReference>
<evidence type="ECO:0000256" key="2">
    <source>
        <dbReference type="ARBA" id="ARBA00012438"/>
    </source>
</evidence>
<protein>
    <recommendedName>
        <fullName evidence="2">histidine kinase</fullName>
        <ecNumber evidence="2">2.7.13.3</ecNumber>
    </recommendedName>
</protein>
<dbReference type="PRINTS" id="PR00344">
    <property type="entry name" value="BCTRLSENSOR"/>
</dbReference>
<dbReference type="InterPro" id="IPR036890">
    <property type="entry name" value="HATPase_C_sf"/>
</dbReference>
<evidence type="ECO:0000313" key="7">
    <source>
        <dbReference type="Proteomes" id="UP000199060"/>
    </source>
</evidence>
<dbReference type="SUPFAM" id="SSF47384">
    <property type="entry name" value="Homodimeric domain of signal transducing histidine kinase"/>
    <property type="match status" value="1"/>
</dbReference>
<keyword evidence="6" id="KW-0418">Kinase</keyword>
<dbReference type="InterPro" id="IPR032710">
    <property type="entry name" value="NTF2-like_dom_sf"/>
</dbReference>
<dbReference type="InterPro" id="IPR005467">
    <property type="entry name" value="His_kinase_dom"/>
</dbReference>